<accession>A0A917WSA3</accession>
<dbReference type="AlphaFoldDB" id="A0A917WSA3"/>
<dbReference type="RefSeq" id="WP_189041047.1">
    <property type="nucleotide sequence ID" value="NZ_BMNB01000003.1"/>
</dbReference>
<organism evidence="1 2">
    <name type="scientific">Micromonospora sonchi</name>
    <dbReference type="NCBI Taxonomy" id="1763543"/>
    <lineage>
        <taxon>Bacteria</taxon>
        <taxon>Bacillati</taxon>
        <taxon>Actinomycetota</taxon>
        <taxon>Actinomycetes</taxon>
        <taxon>Micromonosporales</taxon>
        <taxon>Micromonosporaceae</taxon>
        <taxon>Micromonospora</taxon>
    </lineage>
</organism>
<reference evidence="1" key="2">
    <citation type="submission" date="2020-09" db="EMBL/GenBank/DDBJ databases">
        <authorList>
            <person name="Sun Q."/>
            <person name="Zhou Y."/>
        </authorList>
    </citation>
    <scope>NUCLEOTIDE SEQUENCE</scope>
    <source>
        <strain evidence="1">CGMCC 4.7312</strain>
    </source>
</reference>
<proteinExistence type="predicted"/>
<comment type="caution">
    <text evidence="1">The sequence shown here is derived from an EMBL/GenBank/DDBJ whole genome shotgun (WGS) entry which is preliminary data.</text>
</comment>
<evidence type="ECO:0000313" key="1">
    <source>
        <dbReference type="EMBL" id="GGM27236.1"/>
    </source>
</evidence>
<keyword evidence="2" id="KW-1185">Reference proteome</keyword>
<name>A0A917WSA3_9ACTN</name>
<protein>
    <submittedName>
        <fullName evidence="1">Uncharacterized protein</fullName>
    </submittedName>
</protein>
<dbReference type="EMBL" id="BMNB01000003">
    <property type="protein sequence ID" value="GGM27236.1"/>
    <property type="molecule type" value="Genomic_DNA"/>
</dbReference>
<evidence type="ECO:0000313" key="2">
    <source>
        <dbReference type="Proteomes" id="UP000608890"/>
    </source>
</evidence>
<dbReference type="Proteomes" id="UP000608890">
    <property type="component" value="Unassembled WGS sequence"/>
</dbReference>
<reference evidence="1" key="1">
    <citation type="journal article" date="2014" name="Int. J. Syst. Evol. Microbiol.">
        <title>Complete genome sequence of Corynebacterium casei LMG S-19264T (=DSM 44701T), isolated from a smear-ripened cheese.</title>
        <authorList>
            <consortium name="US DOE Joint Genome Institute (JGI-PGF)"/>
            <person name="Walter F."/>
            <person name="Albersmeier A."/>
            <person name="Kalinowski J."/>
            <person name="Ruckert C."/>
        </authorList>
    </citation>
    <scope>NUCLEOTIDE SEQUENCE</scope>
    <source>
        <strain evidence="1">CGMCC 4.7312</strain>
    </source>
</reference>
<sequence length="348" mass="36533">MAQYAYPTTAYNNRAVTPREYEDLMHPMAPDGLIGTPDLSDLVYADSSLLGVKIRATRAALIRGYRWESGETELTQTVDANTTSGTTRRDLIVLRLTRNPWTVAIAVIKGTPAASPTTPSPTYGTNTATGVWELPLAVVTVPFNTATVGAGQCVQIAWYVGEDGQMVSPTSSTLPPGNPGRRVYENSTGVIRVHNGTAWRKYAIDLETCPGTITADGTTLANITSTTFVPGSPVVGRAFVAPPSGGIWVTVGGSIAQSVAGSNTRLSWEVRQGGTVGAGTVIWSPSSVRGISCGQAVVSGGPSQLSASDRDLADTLIPGTTYNIRTMHTVTSGTGGVTYRKLMVEPVL</sequence>
<gene>
    <name evidence="1" type="ORF">GCM10011608_10000</name>
</gene>